<name>A0A2I0KH47_PUNGR</name>
<feature type="non-terminal residue" evidence="1">
    <location>
        <position position="172"/>
    </location>
</feature>
<dbReference type="AlphaFoldDB" id="A0A2I0KH47"/>
<dbReference type="Proteomes" id="UP000233551">
    <property type="component" value="Unassembled WGS sequence"/>
</dbReference>
<protein>
    <submittedName>
        <fullName evidence="1">Uncharacterized protein</fullName>
    </submittedName>
</protein>
<organism evidence="1 2">
    <name type="scientific">Punica granatum</name>
    <name type="common">Pomegranate</name>
    <dbReference type="NCBI Taxonomy" id="22663"/>
    <lineage>
        <taxon>Eukaryota</taxon>
        <taxon>Viridiplantae</taxon>
        <taxon>Streptophyta</taxon>
        <taxon>Embryophyta</taxon>
        <taxon>Tracheophyta</taxon>
        <taxon>Spermatophyta</taxon>
        <taxon>Magnoliopsida</taxon>
        <taxon>eudicotyledons</taxon>
        <taxon>Gunneridae</taxon>
        <taxon>Pentapetalae</taxon>
        <taxon>rosids</taxon>
        <taxon>malvids</taxon>
        <taxon>Myrtales</taxon>
        <taxon>Lythraceae</taxon>
        <taxon>Punica</taxon>
    </lineage>
</organism>
<sequence length="172" mass="19608">MGPYSKKVRHGFMGPCNRKVRHGFMGPCNKKSKTRVYGPVQQENYGLRIVVWLKCLFDDGVVHDPEVFDLSRTGLALRRLLRWECPGRPFAQLEVATCYMSLSCVCQGEDASQGSQLPLHAEKRKPAKDFSRAPSMKSRCVREIYVKMYRGFAFGDRWRAVVSLSENGLSEQ</sequence>
<dbReference type="EMBL" id="PGOL01000597">
    <property type="protein sequence ID" value="PKI67533.1"/>
    <property type="molecule type" value="Genomic_DNA"/>
</dbReference>
<comment type="caution">
    <text evidence="1">The sequence shown here is derived from an EMBL/GenBank/DDBJ whole genome shotgun (WGS) entry which is preliminary data.</text>
</comment>
<proteinExistence type="predicted"/>
<evidence type="ECO:0000313" key="1">
    <source>
        <dbReference type="EMBL" id="PKI67533.1"/>
    </source>
</evidence>
<accession>A0A2I0KH47</accession>
<evidence type="ECO:0000313" key="2">
    <source>
        <dbReference type="Proteomes" id="UP000233551"/>
    </source>
</evidence>
<keyword evidence="2" id="KW-1185">Reference proteome</keyword>
<reference evidence="1 2" key="1">
    <citation type="submission" date="2017-11" db="EMBL/GenBank/DDBJ databases">
        <title>De-novo sequencing of pomegranate (Punica granatum L.) genome.</title>
        <authorList>
            <person name="Akparov Z."/>
            <person name="Amiraslanov A."/>
            <person name="Hajiyeva S."/>
            <person name="Abbasov M."/>
            <person name="Kaur K."/>
            <person name="Hamwieh A."/>
            <person name="Solovyev V."/>
            <person name="Salamov A."/>
            <person name="Braich B."/>
            <person name="Kosarev P."/>
            <person name="Mahmoud A."/>
            <person name="Hajiyev E."/>
            <person name="Babayeva S."/>
            <person name="Izzatullayeva V."/>
            <person name="Mammadov A."/>
            <person name="Mammadov A."/>
            <person name="Sharifova S."/>
            <person name="Ojaghi J."/>
            <person name="Eynullazada K."/>
            <person name="Bayramov B."/>
            <person name="Abdulazimova A."/>
            <person name="Shahmuradov I."/>
        </authorList>
    </citation>
    <scope>NUCLEOTIDE SEQUENCE [LARGE SCALE GENOMIC DNA]</scope>
    <source>
        <strain evidence="2">cv. AG2017</strain>
        <tissue evidence="1">Leaf</tissue>
    </source>
</reference>
<gene>
    <name evidence="1" type="ORF">CRG98_012117</name>
</gene>